<sequence>MDSLGRELSRANPERRVILFSSALKRIKAYHTALEWMFHQNITSPTNVEVAARWYEHNKPEIETDNENTIKDMAVCFFRLCQAAKLGDLIIGRHGQPTRFEVNRESLSRYIAKDSLHIEQANAVSESRMVKTSASYAEGSPASSEQTELAVYDESFKQAAHPMTEMNPALPAKIFISHSKNMEMVEQIKTMLELAELDYEVAVEEETSAIPVPEKVFNAMRRCNAAVICVTADENEKRGNGSYGINQNVLIEIGSAFVLYDKKVILVWDKRLPVPSNLQGLYRCEFSGDELSWSTGMKLMKALSNFRHKTAN</sequence>
<comment type="caution">
    <text evidence="2">The sequence shown here is derived from an EMBL/GenBank/DDBJ whole genome shotgun (WGS) entry which is preliminary data.</text>
</comment>
<feature type="domain" description="CD-NTase-associated protein 12/Pycsar effector protein TIR" evidence="1">
    <location>
        <begin position="173"/>
        <end position="287"/>
    </location>
</feature>
<evidence type="ECO:0000313" key="3">
    <source>
        <dbReference type="Proteomes" id="UP001597493"/>
    </source>
</evidence>
<dbReference type="RefSeq" id="WP_379280030.1">
    <property type="nucleotide sequence ID" value="NZ_JBHUGT010000011.1"/>
</dbReference>
<dbReference type="EMBL" id="JBHUMY010000043">
    <property type="protein sequence ID" value="MFD2663629.1"/>
    <property type="molecule type" value="Genomic_DNA"/>
</dbReference>
<organism evidence="2 3">
    <name type="scientific">Paenibacillus thailandensis</name>
    <dbReference type="NCBI Taxonomy" id="393250"/>
    <lineage>
        <taxon>Bacteria</taxon>
        <taxon>Bacillati</taxon>
        <taxon>Bacillota</taxon>
        <taxon>Bacilli</taxon>
        <taxon>Bacillales</taxon>
        <taxon>Paenibacillaceae</taxon>
        <taxon>Paenibacillus</taxon>
    </lineage>
</organism>
<dbReference type="InterPro" id="IPR019302">
    <property type="entry name" value="CAP12/PCTIR_TIR_dom"/>
</dbReference>
<name>A0ABW5R4M3_9BACL</name>
<protein>
    <submittedName>
        <fullName evidence="2">TIR domain-containing protein</fullName>
    </submittedName>
</protein>
<reference evidence="3" key="1">
    <citation type="journal article" date="2019" name="Int. J. Syst. Evol. Microbiol.">
        <title>The Global Catalogue of Microorganisms (GCM) 10K type strain sequencing project: providing services to taxonomists for standard genome sequencing and annotation.</title>
        <authorList>
            <consortium name="The Broad Institute Genomics Platform"/>
            <consortium name="The Broad Institute Genome Sequencing Center for Infectious Disease"/>
            <person name="Wu L."/>
            <person name="Ma J."/>
        </authorList>
    </citation>
    <scope>NUCLEOTIDE SEQUENCE [LARGE SCALE GENOMIC DNA]</scope>
    <source>
        <strain evidence="3">TISTR 1827</strain>
    </source>
</reference>
<accession>A0ABW5R4M3</accession>
<dbReference type="Proteomes" id="UP001597493">
    <property type="component" value="Unassembled WGS sequence"/>
</dbReference>
<gene>
    <name evidence="2" type="ORF">ACFSW5_25645</name>
</gene>
<keyword evidence="3" id="KW-1185">Reference proteome</keyword>
<evidence type="ECO:0000313" key="2">
    <source>
        <dbReference type="EMBL" id="MFD2663629.1"/>
    </source>
</evidence>
<dbReference type="Pfam" id="PF10137">
    <property type="entry name" value="CAP12-PCTIR_TIR"/>
    <property type="match status" value="1"/>
</dbReference>
<evidence type="ECO:0000259" key="1">
    <source>
        <dbReference type="Pfam" id="PF10137"/>
    </source>
</evidence>
<proteinExistence type="predicted"/>